<reference evidence="2" key="1">
    <citation type="journal article" date="2020" name="Nature">
        <title>Giant virus diversity and host interactions through global metagenomics.</title>
        <authorList>
            <person name="Schulz F."/>
            <person name="Roux S."/>
            <person name="Paez-Espino D."/>
            <person name="Jungbluth S."/>
            <person name="Walsh D.A."/>
            <person name="Denef V.J."/>
            <person name="McMahon K.D."/>
            <person name="Konstantinidis K.T."/>
            <person name="Eloe-Fadrosh E.A."/>
            <person name="Kyrpides N.C."/>
            <person name="Woyke T."/>
        </authorList>
    </citation>
    <scope>NUCLEOTIDE SEQUENCE</scope>
    <source>
        <strain evidence="2">GVMAG-M-3300009155-2</strain>
    </source>
</reference>
<dbReference type="SUPFAM" id="SSF53448">
    <property type="entry name" value="Nucleotide-diphospho-sugar transferases"/>
    <property type="match status" value="1"/>
</dbReference>
<evidence type="ECO:0000313" key="2">
    <source>
        <dbReference type="EMBL" id="QHT31220.1"/>
    </source>
</evidence>
<proteinExistence type="predicted"/>
<dbReference type="Gene3D" id="3.90.550.10">
    <property type="entry name" value="Spore Coat Polysaccharide Biosynthesis Protein SpsA, Chain A"/>
    <property type="match status" value="1"/>
</dbReference>
<dbReference type="CDD" id="cd00761">
    <property type="entry name" value="Glyco_tranf_GTA_type"/>
    <property type="match status" value="1"/>
</dbReference>
<dbReference type="InterPro" id="IPR029044">
    <property type="entry name" value="Nucleotide-diphossugar_trans"/>
</dbReference>
<dbReference type="Pfam" id="PF00535">
    <property type="entry name" value="Glycos_transf_2"/>
    <property type="match status" value="1"/>
</dbReference>
<dbReference type="InterPro" id="IPR001173">
    <property type="entry name" value="Glyco_trans_2-like"/>
</dbReference>
<sequence length="313" mass="37100">METLLRNKNHIFNIKKKVENLDDSLYSHHRINHFTIDKNTVSIVMASSNRSEQTYFTLKTISESIYKNIQVILVDDSDTDPIYENVLQEKKYPFIIDLIKIKRENKNWHNPLVNYNIGFKFIKGGKIIIQNPEVCHIGDVVNFVNENVVTENNYYVFDVKASLNFDTNKEIYNKDTSTISIFNENLFLYWYQSEYEHNRNLHFLTALTIDTFNKVKEFSYDFTMGASWDDDDFLLKIKSQKINIINIYHNNYNVGGIHLYHIISTQSWDRGVELNQPIFIKKQHIYNLTGEYVDVTNNIEDFEQKYIKLVNMI</sequence>
<evidence type="ECO:0000259" key="1">
    <source>
        <dbReference type="Pfam" id="PF00535"/>
    </source>
</evidence>
<accession>A0A6C0ESG2</accession>
<organism evidence="2">
    <name type="scientific">viral metagenome</name>
    <dbReference type="NCBI Taxonomy" id="1070528"/>
    <lineage>
        <taxon>unclassified sequences</taxon>
        <taxon>metagenomes</taxon>
        <taxon>organismal metagenomes</taxon>
    </lineage>
</organism>
<protein>
    <recommendedName>
        <fullName evidence="1">Glycosyltransferase 2-like domain-containing protein</fullName>
    </recommendedName>
</protein>
<feature type="domain" description="Glycosyltransferase 2-like" evidence="1">
    <location>
        <begin position="42"/>
        <end position="127"/>
    </location>
</feature>
<dbReference type="AlphaFoldDB" id="A0A6C0ESG2"/>
<dbReference type="EMBL" id="MN738916">
    <property type="protein sequence ID" value="QHT31220.1"/>
    <property type="molecule type" value="Genomic_DNA"/>
</dbReference>
<name>A0A6C0ESG2_9ZZZZ</name>